<accession>A0A0C2D9C9</accession>
<dbReference type="AlphaFoldDB" id="A0A0C2D9C9"/>
<evidence type="ECO:0000313" key="2">
    <source>
        <dbReference type="Proteomes" id="UP000031599"/>
    </source>
</evidence>
<organism evidence="1 2">
    <name type="scientific">Enhygromyxa salina</name>
    <dbReference type="NCBI Taxonomy" id="215803"/>
    <lineage>
        <taxon>Bacteria</taxon>
        <taxon>Pseudomonadati</taxon>
        <taxon>Myxococcota</taxon>
        <taxon>Polyangia</taxon>
        <taxon>Nannocystales</taxon>
        <taxon>Nannocystaceae</taxon>
        <taxon>Enhygromyxa</taxon>
    </lineage>
</organism>
<gene>
    <name evidence="1" type="ORF">DB30_04368</name>
</gene>
<dbReference type="EMBL" id="JMCC02000035">
    <property type="protein sequence ID" value="KIG16597.1"/>
    <property type="molecule type" value="Genomic_DNA"/>
</dbReference>
<sequence length="53" mass="6091">MRVAGWAWGDPYPRRHPPWILLIRGLLGDLRAITRHGAESLPHSQRCKYTRGA</sequence>
<evidence type="ECO:0000313" key="1">
    <source>
        <dbReference type="EMBL" id="KIG16597.1"/>
    </source>
</evidence>
<proteinExistence type="predicted"/>
<name>A0A0C2D9C9_9BACT</name>
<comment type="caution">
    <text evidence="1">The sequence shown here is derived from an EMBL/GenBank/DDBJ whole genome shotgun (WGS) entry which is preliminary data.</text>
</comment>
<reference evidence="1 2" key="1">
    <citation type="submission" date="2014-12" db="EMBL/GenBank/DDBJ databases">
        <title>Genome assembly of Enhygromyxa salina DSM 15201.</title>
        <authorList>
            <person name="Sharma G."/>
            <person name="Subramanian S."/>
        </authorList>
    </citation>
    <scope>NUCLEOTIDE SEQUENCE [LARGE SCALE GENOMIC DNA]</scope>
    <source>
        <strain evidence="1 2">DSM 15201</strain>
    </source>
</reference>
<protein>
    <submittedName>
        <fullName evidence="1">Uncharacterized protein</fullName>
    </submittedName>
</protein>
<dbReference type="Proteomes" id="UP000031599">
    <property type="component" value="Unassembled WGS sequence"/>
</dbReference>